<dbReference type="PROSITE" id="PS00086">
    <property type="entry name" value="CYTOCHROME_P450"/>
    <property type="match status" value="1"/>
</dbReference>
<organism evidence="17 18">
    <name type="scientific">Hermetia illucens</name>
    <name type="common">Black soldier fly</name>
    <dbReference type="NCBI Taxonomy" id="343691"/>
    <lineage>
        <taxon>Eukaryota</taxon>
        <taxon>Metazoa</taxon>
        <taxon>Ecdysozoa</taxon>
        <taxon>Arthropoda</taxon>
        <taxon>Hexapoda</taxon>
        <taxon>Insecta</taxon>
        <taxon>Pterygota</taxon>
        <taxon>Neoptera</taxon>
        <taxon>Endopterygota</taxon>
        <taxon>Diptera</taxon>
        <taxon>Brachycera</taxon>
        <taxon>Stratiomyomorpha</taxon>
        <taxon>Stratiomyidae</taxon>
        <taxon>Hermetiinae</taxon>
        <taxon>Hermetia</taxon>
    </lineage>
</organism>
<dbReference type="PANTHER" id="PTHR24292:SF45">
    <property type="entry name" value="CYTOCHROME P450 6G1-RELATED"/>
    <property type="match status" value="1"/>
</dbReference>
<evidence type="ECO:0000256" key="10">
    <source>
        <dbReference type="ARBA" id="ARBA00023002"/>
    </source>
</evidence>
<dbReference type="InterPro" id="IPR036396">
    <property type="entry name" value="Cyt_P450_sf"/>
</dbReference>
<evidence type="ECO:0000256" key="7">
    <source>
        <dbReference type="ARBA" id="ARBA00022723"/>
    </source>
</evidence>
<proteinExistence type="inferred from homology"/>
<dbReference type="OMA" id="MIKEPLW"/>
<keyword evidence="16" id="KW-0812">Transmembrane</keyword>
<gene>
    <name evidence="17" type="ORF">HERILL_LOCUS9460</name>
</gene>
<evidence type="ECO:0000256" key="1">
    <source>
        <dbReference type="ARBA" id="ARBA00001971"/>
    </source>
</evidence>
<evidence type="ECO:0000256" key="9">
    <source>
        <dbReference type="ARBA" id="ARBA00022848"/>
    </source>
</evidence>
<evidence type="ECO:0000313" key="18">
    <source>
        <dbReference type="Proteomes" id="UP000594454"/>
    </source>
</evidence>
<keyword evidence="7 14" id="KW-0479">Metal-binding</keyword>
<dbReference type="EMBL" id="LR899012">
    <property type="protein sequence ID" value="CAD7086708.1"/>
    <property type="molecule type" value="Genomic_DNA"/>
</dbReference>
<dbReference type="InterPro" id="IPR050476">
    <property type="entry name" value="Insect_CytP450_Detox"/>
</dbReference>
<dbReference type="GO" id="GO:0020037">
    <property type="term" value="F:heme binding"/>
    <property type="evidence" value="ECO:0007669"/>
    <property type="project" value="InterPro"/>
</dbReference>
<keyword evidence="12 15" id="KW-0503">Monooxygenase</keyword>
<dbReference type="PRINTS" id="PR00385">
    <property type="entry name" value="P450"/>
</dbReference>
<dbReference type="PRINTS" id="PR00465">
    <property type="entry name" value="EP450IV"/>
</dbReference>
<dbReference type="Proteomes" id="UP000594454">
    <property type="component" value="Chromosome 4"/>
</dbReference>
<evidence type="ECO:0000256" key="14">
    <source>
        <dbReference type="PIRSR" id="PIRSR602403-1"/>
    </source>
</evidence>
<dbReference type="GO" id="GO:0005506">
    <property type="term" value="F:iron ion binding"/>
    <property type="evidence" value="ECO:0007669"/>
    <property type="project" value="InterPro"/>
</dbReference>
<evidence type="ECO:0000256" key="15">
    <source>
        <dbReference type="RuleBase" id="RU000461"/>
    </source>
</evidence>
<dbReference type="GO" id="GO:0004497">
    <property type="term" value="F:monooxygenase activity"/>
    <property type="evidence" value="ECO:0007669"/>
    <property type="project" value="UniProtKB-KW"/>
</dbReference>
<evidence type="ECO:0000256" key="16">
    <source>
        <dbReference type="SAM" id="Phobius"/>
    </source>
</evidence>
<reference evidence="17 18" key="1">
    <citation type="submission" date="2020-11" db="EMBL/GenBank/DDBJ databases">
        <authorList>
            <person name="Wallbank WR R."/>
            <person name="Pardo Diaz C."/>
            <person name="Kozak K."/>
            <person name="Martin S."/>
            <person name="Jiggins C."/>
            <person name="Moest M."/>
            <person name="Warren A I."/>
            <person name="Generalovic N T."/>
            <person name="Byers J.R.P. K."/>
            <person name="Montejo-Kovacevich G."/>
            <person name="Yen C E."/>
        </authorList>
    </citation>
    <scope>NUCLEOTIDE SEQUENCE [LARGE SCALE GENOMIC DNA]</scope>
</reference>
<dbReference type="Pfam" id="PF00067">
    <property type="entry name" value="p450"/>
    <property type="match status" value="1"/>
</dbReference>
<dbReference type="AlphaFoldDB" id="A0A7R8UVK4"/>
<evidence type="ECO:0000256" key="6">
    <source>
        <dbReference type="ARBA" id="ARBA00022617"/>
    </source>
</evidence>
<dbReference type="PANTHER" id="PTHR24292">
    <property type="entry name" value="CYTOCHROME P450"/>
    <property type="match status" value="1"/>
</dbReference>
<comment type="cofactor">
    <cofactor evidence="1 14">
        <name>heme</name>
        <dbReference type="ChEBI" id="CHEBI:30413"/>
    </cofactor>
</comment>
<evidence type="ECO:0000256" key="12">
    <source>
        <dbReference type="ARBA" id="ARBA00023033"/>
    </source>
</evidence>
<keyword evidence="10 15" id="KW-0560">Oxidoreductase</keyword>
<dbReference type="FunCoup" id="A0A7R8UVK4">
    <property type="interactions" value="11"/>
</dbReference>
<comment type="similarity">
    <text evidence="5 15">Belongs to the cytochrome P450 family.</text>
</comment>
<dbReference type="Gene3D" id="1.10.630.10">
    <property type="entry name" value="Cytochrome P450"/>
    <property type="match status" value="1"/>
</dbReference>
<keyword evidence="6 14" id="KW-0349">Heme</keyword>
<name>A0A7R8UVK4_HERIL</name>
<sequence length="510" mass="58287">MALGAEFMILVLSIILLVYYISKYAFKYWQRCGIPFIPPTFLIGNMKEILLLEESPADIMRNFYNHVVARAQPVFGIFLFYTPALIIRDLNLIKRILIKDFNHFANRFSTVDPHADILGYYNMFFVKNPEWKEVRTSITPVFTSGKLKQMFGLVSEIGNQLDAHLCSLKPDPKTNQLSLEMKEMCALYTTDVIASVAYGIQANSLKNPNGEFRSNGRKIFGFTRWKSFNVNLIFFNPVVAKMIRSRFFSDENEKFLKSAIYSALDIREKTGITRNDLIDILLSLKKSPIKDDPKLMGDILVAQAAVFFTAGYETASSTMSFSLYELCKDMECQNRLREEIRKVLKENNGQLTYDAVLNMEYLNMVIMEVLRLYPPLPFLDRECTSRNGYSLEPEVNFTVPNGMPVYIPVYGIHRDPEYFPDPDKFDPERFSAANKDKIVPYSYMPFGAGPHNCIGERFGLIQAKVGLINVLRNHFVKPTSKTSLKLKLGRALIIQAEGGIPCELVKDPLE</sequence>
<keyword evidence="16" id="KW-1133">Transmembrane helix</keyword>
<evidence type="ECO:0000256" key="13">
    <source>
        <dbReference type="ARBA" id="ARBA00023136"/>
    </source>
</evidence>
<dbReference type="OrthoDB" id="2789670at2759"/>
<keyword evidence="9" id="KW-0492">Microsome</keyword>
<feature type="binding site" description="axial binding residue" evidence="14">
    <location>
        <position position="453"/>
    </location>
    <ligand>
        <name>heme</name>
        <dbReference type="ChEBI" id="CHEBI:30413"/>
    </ligand>
    <ligandPart>
        <name>Fe</name>
        <dbReference type="ChEBI" id="CHEBI:18248"/>
    </ligandPart>
</feature>
<keyword evidence="18" id="KW-1185">Reference proteome</keyword>
<evidence type="ECO:0008006" key="19">
    <source>
        <dbReference type="Google" id="ProtNLM"/>
    </source>
</evidence>
<evidence type="ECO:0000256" key="11">
    <source>
        <dbReference type="ARBA" id="ARBA00023004"/>
    </source>
</evidence>
<accession>A0A7R8UVK4</accession>
<dbReference type="InterPro" id="IPR017972">
    <property type="entry name" value="Cyt_P450_CS"/>
</dbReference>
<keyword evidence="11 14" id="KW-0408">Iron</keyword>
<dbReference type="FunFam" id="1.10.630.10:FF:000042">
    <property type="entry name" value="Cytochrome P450"/>
    <property type="match status" value="1"/>
</dbReference>
<dbReference type="GO" id="GO:0016705">
    <property type="term" value="F:oxidoreductase activity, acting on paired donors, with incorporation or reduction of molecular oxygen"/>
    <property type="evidence" value="ECO:0007669"/>
    <property type="project" value="InterPro"/>
</dbReference>
<evidence type="ECO:0000256" key="3">
    <source>
        <dbReference type="ARBA" id="ARBA00004174"/>
    </source>
</evidence>
<evidence type="ECO:0000256" key="4">
    <source>
        <dbReference type="ARBA" id="ARBA00004406"/>
    </source>
</evidence>
<feature type="transmembrane region" description="Helical" evidence="16">
    <location>
        <begin position="7"/>
        <end position="26"/>
    </location>
</feature>
<comment type="function">
    <text evidence="2">May be involved in the metabolism of insect hormones and in the breakdown of synthetic insecticides.</text>
</comment>
<dbReference type="GO" id="GO:0046701">
    <property type="term" value="P:insecticide catabolic process"/>
    <property type="evidence" value="ECO:0007669"/>
    <property type="project" value="TreeGrafter"/>
</dbReference>
<keyword evidence="13 16" id="KW-0472">Membrane</keyword>
<dbReference type="SUPFAM" id="SSF48264">
    <property type="entry name" value="Cytochrome P450"/>
    <property type="match status" value="1"/>
</dbReference>
<evidence type="ECO:0000256" key="5">
    <source>
        <dbReference type="ARBA" id="ARBA00010617"/>
    </source>
</evidence>
<protein>
    <recommendedName>
        <fullName evidence="19">Cytochrome P450</fullName>
    </recommendedName>
</protein>
<dbReference type="CDD" id="cd11056">
    <property type="entry name" value="CYP6-like"/>
    <property type="match status" value="1"/>
</dbReference>
<dbReference type="GO" id="GO:0005789">
    <property type="term" value="C:endoplasmic reticulum membrane"/>
    <property type="evidence" value="ECO:0007669"/>
    <property type="project" value="UniProtKB-SubCell"/>
</dbReference>
<comment type="subcellular location">
    <subcellularLocation>
        <location evidence="4">Endoplasmic reticulum membrane</location>
        <topology evidence="4">Peripheral membrane protein</topology>
    </subcellularLocation>
    <subcellularLocation>
        <location evidence="3">Microsome membrane</location>
        <topology evidence="3">Peripheral membrane protein</topology>
    </subcellularLocation>
</comment>
<keyword evidence="8" id="KW-0256">Endoplasmic reticulum</keyword>
<dbReference type="InterPro" id="IPR002403">
    <property type="entry name" value="Cyt_P450_E_grp-IV"/>
</dbReference>
<evidence type="ECO:0000256" key="2">
    <source>
        <dbReference type="ARBA" id="ARBA00003690"/>
    </source>
</evidence>
<dbReference type="InParanoid" id="A0A7R8UVK4"/>
<evidence type="ECO:0000313" key="17">
    <source>
        <dbReference type="EMBL" id="CAD7086708.1"/>
    </source>
</evidence>
<dbReference type="GO" id="GO:0046680">
    <property type="term" value="P:response to DDT"/>
    <property type="evidence" value="ECO:0007669"/>
    <property type="project" value="TreeGrafter"/>
</dbReference>
<evidence type="ECO:0000256" key="8">
    <source>
        <dbReference type="ARBA" id="ARBA00022824"/>
    </source>
</evidence>
<dbReference type="InterPro" id="IPR001128">
    <property type="entry name" value="Cyt_P450"/>
</dbReference>